<dbReference type="AlphaFoldDB" id="A0A110B6E9"/>
<gene>
    <name evidence="1" type="ORF">MgSA37_04065</name>
</gene>
<evidence type="ECO:0000313" key="1">
    <source>
        <dbReference type="EMBL" id="BAU55873.1"/>
    </source>
</evidence>
<dbReference type="RefSeq" id="WP_096354361.1">
    <property type="nucleotide sequence ID" value="NZ_AP017313.1"/>
</dbReference>
<reference evidence="1 2" key="1">
    <citation type="submission" date="2015-12" db="EMBL/GenBank/DDBJ databases">
        <title>Genome sequence of Mucilaginibacter gotjawali.</title>
        <authorList>
            <person name="Lee J.S."/>
            <person name="Lee K.C."/>
            <person name="Kim K.K."/>
            <person name="Lee B.W."/>
        </authorList>
    </citation>
    <scope>NUCLEOTIDE SEQUENCE [LARGE SCALE GENOMIC DNA]</scope>
    <source>
        <strain evidence="1 2">SA3-7</strain>
    </source>
</reference>
<dbReference type="Proteomes" id="UP000218263">
    <property type="component" value="Chromosome"/>
</dbReference>
<keyword evidence="2" id="KW-1185">Reference proteome</keyword>
<dbReference type="OrthoDB" id="1493972at2"/>
<dbReference type="EMBL" id="AP017313">
    <property type="protein sequence ID" value="BAU55873.1"/>
    <property type="molecule type" value="Genomic_DNA"/>
</dbReference>
<accession>A0A110B6E9</accession>
<sequence>MKLKLFSIAIAATFLFSCNNSKKADDQSMDIKGTWQLITGTTITKGVSVVTDYTKNQQFLKIRNDTHFAFFTHKLNTPKDSTNHFDAGGGAYTLLGNKYTEHLDFYSDKNWEGKSFDFTITFKNDTLIQTGQEKVEKENINRTIIEKYIKVK</sequence>
<proteinExistence type="predicted"/>
<name>A0A110B6E9_9SPHI</name>
<protein>
    <submittedName>
        <fullName evidence="1">Uncharacterized protein</fullName>
    </submittedName>
</protein>
<organism evidence="1 2">
    <name type="scientific">Mucilaginibacter gotjawali</name>
    <dbReference type="NCBI Taxonomy" id="1550579"/>
    <lineage>
        <taxon>Bacteria</taxon>
        <taxon>Pseudomonadati</taxon>
        <taxon>Bacteroidota</taxon>
        <taxon>Sphingobacteriia</taxon>
        <taxon>Sphingobacteriales</taxon>
        <taxon>Sphingobacteriaceae</taxon>
        <taxon>Mucilaginibacter</taxon>
    </lineage>
</organism>
<evidence type="ECO:0000313" key="2">
    <source>
        <dbReference type="Proteomes" id="UP000218263"/>
    </source>
</evidence>
<dbReference type="KEGG" id="mgot:MgSA37_04065"/>
<dbReference type="PROSITE" id="PS51257">
    <property type="entry name" value="PROKAR_LIPOPROTEIN"/>
    <property type="match status" value="1"/>
</dbReference>